<dbReference type="InterPro" id="IPR045708">
    <property type="entry name" value="DUF6064"/>
</dbReference>
<name>A0ABU0DHL5_9HYPH</name>
<dbReference type="Pfam" id="PF19540">
    <property type="entry name" value="DUF6064"/>
    <property type="match status" value="1"/>
</dbReference>
<keyword evidence="1" id="KW-0472">Membrane</keyword>
<feature type="transmembrane region" description="Helical" evidence="1">
    <location>
        <begin position="57"/>
        <end position="77"/>
    </location>
</feature>
<sequence>MSEWWTYRLDDFLLFSPRVYWRLFEAHNAALWPLHLATMLAGLSLVVLILRRPGRAMLWTGLLLAPLWAFVAWTFLLQRYSGINWAASYAAPAFLVQAVLLLAAALMPGGPAMGRLDAIGKTGLGLVLAGLLLYPALALASGRPLAGAEVFGIAPDPTVLVTVGLLLTARGRWLAFLLPIPLLWCLFSGLTLLAMGEAQAWLLLAGTVLVALLGTLRLVRRGSRAVRE</sequence>
<keyword evidence="1" id="KW-1133">Transmembrane helix</keyword>
<evidence type="ECO:0000313" key="2">
    <source>
        <dbReference type="EMBL" id="MDQ0347889.1"/>
    </source>
</evidence>
<feature type="transmembrane region" description="Helical" evidence="1">
    <location>
        <begin position="118"/>
        <end position="140"/>
    </location>
</feature>
<evidence type="ECO:0000313" key="3">
    <source>
        <dbReference type="Proteomes" id="UP001238467"/>
    </source>
</evidence>
<evidence type="ECO:0008006" key="4">
    <source>
        <dbReference type="Google" id="ProtNLM"/>
    </source>
</evidence>
<feature type="transmembrane region" description="Helical" evidence="1">
    <location>
        <begin position="83"/>
        <end position="106"/>
    </location>
</feature>
<dbReference type="EMBL" id="JAUSUH010000004">
    <property type="protein sequence ID" value="MDQ0347889.1"/>
    <property type="molecule type" value="Genomic_DNA"/>
</dbReference>
<proteinExistence type="predicted"/>
<gene>
    <name evidence="2" type="ORF">J2S76_002316</name>
</gene>
<feature type="transmembrane region" description="Helical" evidence="1">
    <location>
        <begin position="200"/>
        <end position="219"/>
    </location>
</feature>
<keyword evidence="1" id="KW-0812">Transmembrane</keyword>
<protein>
    <recommendedName>
        <fullName evidence="4">MFS transporter permease</fullName>
    </recommendedName>
</protein>
<feature type="transmembrane region" description="Helical" evidence="1">
    <location>
        <begin position="174"/>
        <end position="194"/>
    </location>
</feature>
<feature type="transmembrane region" description="Helical" evidence="1">
    <location>
        <begin position="30"/>
        <end position="50"/>
    </location>
</feature>
<dbReference type="RefSeq" id="WP_307060593.1">
    <property type="nucleotide sequence ID" value="NZ_JAUSUH010000004.1"/>
</dbReference>
<organism evidence="2 3">
    <name type="scientific">Ancylobacter vacuolatus</name>
    <dbReference type="NCBI Taxonomy" id="223389"/>
    <lineage>
        <taxon>Bacteria</taxon>
        <taxon>Pseudomonadati</taxon>
        <taxon>Pseudomonadota</taxon>
        <taxon>Alphaproteobacteria</taxon>
        <taxon>Hyphomicrobiales</taxon>
        <taxon>Xanthobacteraceae</taxon>
        <taxon>Ancylobacter</taxon>
    </lineage>
</organism>
<reference evidence="2 3" key="1">
    <citation type="submission" date="2023-07" db="EMBL/GenBank/DDBJ databases">
        <title>Genomic Encyclopedia of Type Strains, Phase IV (KMG-IV): sequencing the most valuable type-strain genomes for metagenomic binning, comparative biology and taxonomic classification.</title>
        <authorList>
            <person name="Goeker M."/>
        </authorList>
    </citation>
    <scope>NUCLEOTIDE SEQUENCE [LARGE SCALE GENOMIC DNA]</scope>
    <source>
        <strain evidence="2 3">DSM 1277</strain>
    </source>
</reference>
<keyword evidence="3" id="KW-1185">Reference proteome</keyword>
<dbReference type="Proteomes" id="UP001238467">
    <property type="component" value="Unassembled WGS sequence"/>
</dbReference>
<accession>A0ABU0DHL5</accession>
<comment type="caution">
    <text evidence="2">The sequence shown here is derived from an EMBL/GenBank/DDBJ whole genome shotgun (WGS) entry which is preliminary data.</text>
</comment>
<feature type="transmembrane region" description="Helical" evidence="1">
    <location>
        <begin position="146"/>
        <end position="167"/>
    </location>
</feature>
<evidence type="ECO:0000256" key="1">
    <source>
        <dbReference type="SAM" id="Phobius"/>
    </source>
</evidence>